<dbReference type="AlphaFoldDB" id="A0A2A2TDV8"/>
<accession>A0A2A2TDV8</accession>
<sequence>MQNTRLNDLFDAIAQRLGKWLNNPWRRWSLLIISFLLGIFLGTAISTTAGQQARLDIVVAAVLVFITEVTSRIYYRGRFAVGSIWLECLNILKIGFIYSLFIEAFKLGS</sequence>
<gene>
    <name evidence="3" type="ORF">CK510_22075</name>
</gene>
<proteinExistence type="inferred from homology"/>
<feature type="transmembrane region" description="Helical" evidence="2">
    <location>
        <begin position="28"/>
        <end position="45"/>
    </location>
</feature>
<dbReference type="Pfam" id="PF04483">
    <property type="entry name" value="DUF565"/>
    <property type="match status" value="1"/>
</dbReference>
<keyword evidence="4" id="KW-1185">Reference proteome</keyword>
<feature type="transmembrane region" description="Helical" evidence="2">
    <location>
        <begin position="57"/>
        <end position="75"/>
    </location>
</feature>
<comment type="similarity">
    <text evidence="1">Belongs to the ycf20 family.</text>
</comment>
<dbReference type="RefSeq" id="WP_095723740.1">
    <property type="nucleotide sequence ID" value="NZ_NTFS01000307.1"/>
</dbReference>
<keyword evidence="2" id="KW-1133">Transmembrane helix</keyword>
<reference evidence="3 4" key="1">
    <citation type="submission" date="2017-08" db="EMBL/GenBank/DDBJ databases">
        <title>Draft genome sequence of filamentous cyanobacterium Calothrix elsteri CCALA 953.</title>
        <authorList>
            <person name="Gagunashvili A.N."/>
            <person name="Elster J."/>
            <person name="Andresson O.S."/>
        </authorList>
    </citation>
    <scope>NUCLEOTIDE SEQUENCE [LARGE SCALE GENOMIC DNA]</scope>
    <source>
        <strain evidence="3 4">CCALA 953</strain>
    </source>
</reference>
<keyword evidence="2" id="KW-0472">Membrane</keyword>
<dbReference type="InterPro" id="IPR007572">
    <property type="entry name" value="Uncharacterised_Ycf20"/>
</dbReference>
<protein>
    <recommendedName>
        <fullName evidence="5">DUF565 domain-containing protein</fullName>
    </recommendedName>
</protein>
<dbReference type="PANTHER" id="PTHR33787">
    <property type="match status" value="1"/>
</dbReference>
<evidence type="ECO:0008006" key="5">
    <source>
        <dbReference type="Google" id="ProtNLM"/>
    </source>
</evidence>
<dbReference type="Proteomes" id="UP000218238">
    <property type="component" value="Unassembled WGS sequence"/>
</dbReference>
<evidence type="ECO:0000313" key="3">
    <source>
        <dbReference type="EMBL" id="PAX51934.1"/>
    </source>
</evidence>
<dbReference type="EMBL" id="NTFS01000307">
    <property type="protein sequence ID" value="PAX51934.1"/>
    <property type="molecule type" value="Genomic_DNA"/>
</dbReference>
<evidence type="ECO:0000313" key="4">
    <source>
        <dbReference type="Proteomes" id="UP000218238"/>
    </source>
</evidence>
<comment type="caution">
    <text evidence="3">The sequence shown here is derived from an EMBL/GenBank/DDBJ whole genome shotgun (WGS) entry which is preliminary data.</text>
</comment>
<evidence type="ECO:0000256" key="2">
    <source>
        <dbReference type="SAM" id="Phobius"/>
    </source>
</evidence>
<name>A0A2A2TDV8_9CYAN</name>
<evidence type="ECO:0000256" key="1">
    <source>
        <dbReference type="ARBA" id="ARBA00009846"/>
    </source>
</evidence>
<dbReference type="PANTHER" id="PTHR33787:SF5">
    <property type="entry name" value="YCF20-LIKE PROTEIN"/>
    <property type="match status" value="1"/>
</dbReference>
<keyword evidence="2" id="KW-0812">Transmembrane</keyword>
<organism evidence="3 4">
    <name type="scientific">Brunnivagina elsteri CCALA 953</name>
    <dbReference type="NCBI Taxonomy" id="987040"/>
    <lineage>
        <taxon>Bacteria</taxon>
        <taxon>Bacillati</taxon>
        <taxon>Cyanobacteriota</taxon>
        <taxon>Cyanophyceae</taxon>
        <taxon>Nostocales</taxon>
        <taxon>Calotrichaceae</taxon>
        <taxon>Brunnivagina</taxon>
    </lineage>
</organism>
<feature type="transmembrane region" description="Helical" evidence="2">
    <location>
        <begin position="81"/>
        <end position="101"/>
    </location>
</feature>
<dbReference type="OrthoDB" id="424985at2"/>